<comment type="caution">
    <text evidence="13">The sequence shown here is derived from an EMBL/GenBank/DDBJ whole genome shotgun (WGS) entry which is preliminary data.</text>
</comment>
<dbReference type="InterPro" id="IPR036291">
    <property type="entry name" value="NAD(P)-bd_dom_sf"/>
</dbReference>
<dbReference type="NCBIfam" id="TIGR00243">
    <property type="entry name" value="Dxr"/>
    <property type="match status" value="1"/>
</dbReference>
<feature type="binding site" evidence="9">
    <location>
        <position position="14"/>
    </location>
    <ligand>
        <name>NADPH</name>
        <dbReference type="ChEBI" id="CHEBI:57783"/>
    </ligand>
</feature>
<keyword evidence="7 9" id="KW-0414">Isoprene biosynthesis</keyword>
<comment type="pathway">
    <text evidence="1 9">Isoprenoid biosynthesis; isopentenyl diphosphate biosynthesis via DXP pathway; isopentenyl diphosphate from 1-deoxy-D-xylulose 5-phosphate: step 1/6.</text>
</comment>
<feature type="binding site" evidence="9">
    <location>
        <position position="127"/>
    </location>
    <ligand>
        <name>NADPH</name>
        <dbReference type="ChEBI" id="CHEBI:57783"/>
    </ligand>
</feature>
<evidence type="ECO:0000256" key="3">
    <source>
        <dbReference type="ARBA" id="ARBA00022723"/>
    </source>
</evidence>
<evidence type="ECO:0000313" key="14">
    <source>
        <dbReference type="Proteomes" id="UP000010301"/>
    </source>
</evidence>
<feature type="binding site" evidence="9">
    <location>
        <position position="226"/>
    </location>
    <ligand>
        <name>1-deoxy-D-xylulose 5-phosphate</name>
        <dbReference type="ChEBI" id="CHEBI:57792"/>
    </ligand>
</feature>
<keyword evidence="9" id="KW-0460">Magnesium</keyword>
<evidence type="ECO:0000256" key="1">
    <source>
        <dbReference type="ARBA" id="ARBA00005094"/>
    </source>
</evidence>
<dbReference type="Gene3D" id="1.10.1740.10">
    <property type="match status" value="1"/>
</dbReference>
<feature type="binding site" evidence="9">
    <location>
        <position position="232"/>
    </location>
    <ligand>
        <name>1-deoxy-D-xylulose 5-phosphate</name>
        <dbReference type="ChEBI" id="CHEBI:57792"/>
    </ligand>
</feature>
<dbReference type="UniPathway" id="UPA00056">
    <property type="reaction ID" value="UER00092"/>
</dbReference>
<accession>C0W052</accession>
<dbReference type="RefSeq" id="WP_006546702.1">
    <property type="nucleotide sequence ID" value="NZ_DS999543.1"/>
</dbReference>
<feature type="binding site" evidence="9">
    <location>
        <position position="235"/>
    </location>
    <ligand>
        <name>1-deoxy-D-xylulose 5-phosphate</name>
        <dbReference type="ChEBI" id="CHEBI:57792"/>
    </ligand>
</feature>
<feature type="binding site" evidence="9">
    <location>
        <position position="129"/>
    </location>
    <ligand>
        <name>NADPH</name>
        <dbReference type="ChEBI" id="CHEBI:57783"/>
    </ligand>
</feature>
<feature type="domain" description="1-deoxy-D-xylulose 5-phosphate reductoisomerase N-terminal" evidence="10">
    <location>
        <begin position="6"/>
        <end position="134"/>
    </location>
</feature>
<sequence>MNRRELVLLGSTGSIGTQCLDIVAKYPERIKVAALAAGGGNLQLLAEQAQAHRPREIAIYSGNKAELEKLLHEKGVVAKVSVGPEAVVAVASMLDENGIVLNGINGGVGLLPTLAALESGATLALANKESLVVGAPLVKKACVRPGQIIPVDSEHSAIAQCLLSGRHGKGLTVPEITGDTEVAHLVLTASGGPFRGKTRADLQNITAQQALQHPTWSMGPVVTINSSTLMNKGLELIEAHVLFDIAPKDIQAVIHPQSIVHSMVTFKDGATIAQASPPSMHLPIALSLSWPHRWDDIEPACVWDQPTAWTFEPVDNETFPALDLARHSVATSDTHPTVMNAANEVCVDSFLREKLPYLAIVDTVAEIVDAHEGLVNPTLDEILSVQDWAVTAATERVSKL</sequence>
<feature type="binding site" evidence="9">
    <location>
        <position position="128"/>
    </location>
    <ligand>
        <name>1-deoxy-D-xylulose 5-phosphate</name>
        <dbReference type="ChEBI" id="CHEBI:57792"/>
    </ligand>
</feature>
<feature type="domain" description="DXP reductoisomerase C-terminal" evidence="12">
    <location>
        <begin position="276"/>
        <end position="389"/>
    </location>
</feature>
<feature type="binding site" evidence="9">
    <location>
        <position position="38"/>
    </location>
    <ligand>
        <name>NADPH</name>
        <dbReference type="ChEBI" id="CHEBI:57783"/>
    </ligand>
</feature>
<dbReference type="InterPro" id="IPR003821">
    <property type="entry name" value="DXP_reductoisomerase"/>
</dbReference>
<dbReference type="InterPro" id="IPR013644">
    <property type="entry name" value="DXP_reductoisomerase_C"/>
</dbReference>
<dbReference type="InterPro" id="IPR013512">
    <property type="entry name" value="DXP_reductoisomerase_N"/>
</dbReference>
<evidence type="ECO:0000259" key="11">
    <source>
        <dbReference type="Pfam" id="PF08436"/>
    </source>
</evidence>
<dbReference type="OrthoDB" id="9806546at2"/>
<feature type="binding site" evidence="9">
    <location>
        <position position="13"/>
    </location>
    <ligand>
        <name>NADPH</name>
        <dbReference type="ChEBI" id="CHEBI:57783"/>
    </ligand>
</feature>
<comment type="cofactor">
    <cofactor evidence="9">
        <name>Mg(2+)</name>
        <dbReference type="ChEBI" id="CHEBI:18420"/>
    </cofactor>
    <cofactor evidence="9">
        <name>Mn(2+)</name>
        <dbReference type="ChEBI" id="CHEBI:29035"/>
    </cofactor>
</comment>
<evidence type="ECO:0000256" key="7">
    <source>
        <dbReference type="ARBA" id="ARBA00023229"/>
    </source>
</evidence>
<dbReference type="HAMAP" id="MF_00183">
    <property type="entry name" value="DXP_reductoisom"/>
    <property type="match status" value="1"/>
</dbReference>
<proteinExistence type="inferred from homology"/>
<organism evidence="13 14">
    <name type="scientific">Gleimia coleocanis DSM 15436</name>
    <dbReference type="NCBI Taxonomy" id="525245"/>
    <lineage>
        <taxon>Bacteria</taxon>
        <taxon>Bacillati</taxon>
        <taxon>Actinomycetota</taxon>
        <taxon>Actinomycetes</taxon>
        <taxon>Actinomycetales</taxon>
        <taxon>Actinomycetaceae</taxon>
        <taxon>Gleimia</taxon>
    </lineage>
</organism>
<feature type="binding site" evidence="9">
    <location>
        <position position="235"/>
    </location>
    <ligand>
        <name>Mn(2+)</name>
        <dbReference type="ChEBI" id="CHEBI:29035"/>
    </ligand>
</feature>
<comment type="catalytic activity">
    <reaction evidence="8">
        <text>2-C-methyl-D-erythritol 4-phosphate + NADP(+) = 1-deoxy-D-xylulose 5-phosphate + NADPH + H(+)</text>
        <dbReference type="Rhea" id="RHEA:13717"/>
        <dbReference type="ChEBI" id="CHEBI:15378"/>
        <dbReference type="ChEBI" id="CHEBI:57783"/>
        <dbReference type="ChEBI" id="CHEBI:57792"/>
        <dbReference type="ChEBI" id="CHEBI:58262"/>
        <dbReference type="ChEBI" id="CHEBI:58349"/>
        <dbReference type="EC" id="1.1.1.267"/>
    </reaction>
    <physiologicalReaction direction="right-to-left" evidence="8">
        <dbReference type="Rhea" id="RHEA:13719"/>
    </physiologicalReaction>
</comment>
<dbReference type="InterPro" id="IPR036169">
    <property type="entry name" value="DXPR_C_sf"/>
</dbReference>
<dbReference type="SUPFAM" id="SSF55347">
    <property type="entry name" value="Glyceraldehyde-3-phosphate dehydrogenase-like, C-terminal domain"/>
    <property type="match status" value="1"/>
</dbReference>
<keyword evidence="3 9" id="KW-0479">Metal-binding</keyword>
<dbReference type="GO" id="GO:0070402">
    <property type="term" value="F:NADPH binding"/>
    <property type="evidence" value="ECO:0007669"/>
    <property type="project" value="InterPro"/>
</dbReference>
<dbReference type="PANTHER" id="PTHR30525:SF0">
    <property type="entry name" value="1-DEOXY-D-XYLULOSE 5-PHOSPHATE REDUCTOISOMERASE, CHLOROPLASTIC"/>
    <property type="match status" value="1"/>
</dbReference>
<dbReference type="PANTHER" id="PTHR30525">
    <property type="entry name" value="1-DEOXY-D-XYLULOSE 5-PHOSPHATE REDUCTOISOMERASE"/>
    <property type="match status" value="1"/>
</dbReference>
<dbReference type="GO" id="GO:0016853">
    <property type="term" value="F:isomerase activity"/>
    <property type="evidence" value="ECO:0007669"/>
    <property type="project" value="UniProtKB-KW"/>
</dbReference>
<dbReference type="HOGENOM" id="CLU_035714_4_0_11"/>
<feature type="binding site" evidence="9">
    <location>
        <position position="152"/>
    </location>
    <ligand>
        <name>Mn(2+)</name>
        <dbReference type="ChEBI" id="CHEBI:29035"/>
    </ligand>
</feature>
<feature type="binding site" evidence="9">
    <location>
        <position position="154"/>
    </location>
    <ligand>
        <name>Mn(2+)</name>
        <dbReference type="ChEBI" id="CHEBI:29035"/>
    </ligand>
</feature>
<evidence type="ECO:0000259" key="12">
    <source>
        <dbReference type="Pfam" id="PF13288"/>
    </source>
</evidence>
<feature type="binding site" evidence="9">
    <location>
        <position position="153"/>
    </location>
    <ligand>
        <name>1-deoxy-D-xylulose 5-phosphate</name>
        <dbReference type="ChEBI" id="CHEBI:57792"/>
    </ligand>
</feature>
<protein>
    <recommendedName>
        <fullName evidence="9">1-deoxy-D-xylulose 5-phosphate reductoisomerase</fullName>
        <shortName evidence="9">DXP reductoisomerase</shortName>
        <ecNumber evidence="9">1.1.1.267</ecNumber>
    </recommendedName>
    <alternativeName>
        <fullName evidence="9">1-deoxyxylulose-5-phosphate reductoisomerase</fullName>
    </alternativeName>
    <alternativeName>
        <fullName evidence="9">2-C-methyl-D-erythritol 4-phosphate synthase</fullName>
    </alternativeName>
</protein>
<dbReference type="EC" id="1.1.1.267" evidence="9"/>
<keyword evidence="4 9" id="KW-0521">NADP</keyword>
<evidence type="ECO:0000256" key="8">
    <source>
        <dbReference type="ARBA" id="ARBA00048543"/>
    </source>
</evidence>
<dbReference type="SUPFAM" id="SSF51735">
    <property type="entry name" value="NAD(P)-binding Rossmann-fold domains"/>
    <property type="match status" value="1"/>
</dbReference>
<evidence type="ECO:0000313" key="13">
    <source>
        <dbReference type="EMBL" id="EEH63911.1"/>
    </source>
</evidence>
<dbReference type="SUPFAM" id="SSF69055">
    <property type="entry name" value="1-deoxy-D-xylulose-5-phosphate reductoisomerase, C-terminal domain"/>
    <property type="match status" value="1"/>
</dbReference>
<dbReference type="STRING" id="525245.HMPREF0044_0930"/>
<gene>
    <name evidence="9 13" type="primary">dxr</name>
    <name evidence="13" type="ORF">HMPREF0044_0930</name>
</gene>
<feature type="binding site" evidence="9">
    <location>
        <position position="12"/>
    </location>
    <ligand>
        <name>NADPH</name>
        <dbReference type="ChEBI" id="CHEBI:57783"/>
    </ligand>
</feature>
<dbReference type="GO" id="GO:0030604">
    <property type="term" value="F:1-deoxy-D-xylulose-5-phosphate reductoisomerase activity"/>
    <property type="evidence" value="ECO:0007669"/>
    <property type="project" value="UniProtKB-UniRule"/>
</dbReference>
<dbReference type="Pfam" id="PF02670">
    <property type="entry name" value="DXP_reductoisom"/>
    <property type="match status" value="1"/>
</dbReference>
<dbReference type="InterPro" id="IPR026877">
    <property type="entry name" value="DXPR_C"/>
</dbReference>
<evidence type="ECO:0000256" key="2">
    <source>
        <dbReference type="ARBA" id="ARBA00006825"/>
    </source>
</evidence>
<keyword evidence="13" id="KW-0413">Isomerase</keyword>
<keyword evidence="5 9" id="KW-0560">Oxidoreductase</keyword>
<dbReference type="Pfam" id="PF13288">
    <property type="entry name" value="DXPR_C"/>
    <property type="match status" value="1"/>
</dbReference>
<feature type="binding site" evidence="9">
    <location>
        <position position="15"/>
    </location>
    <ligand>
        <name>NADPH</name>
        <dbReference type="ChEBI" id="CHEBI:57783"/>
    </ligand>
</feature>
<comment type="similarity">
    <text evidence="2 9">Belongs to the DXR family.</text>
</comment>
<keyword evidence="6 9" id="KW-0464">Manganese</keyword>
<name>C0W052_9ACTO</name>
<evidence type="ECO:0000259" key="10">
    <source>
        <dbReference type="Pfam" id="PF02670"/>
    </source>
</evidence>
<feature type="binding site" evidence="9">
    <location>
        <position position="190"/>
    </location>
    <ligand>
        <name>1-deoxy-D-xylulose 5-phosphate</name>
        <dbReference type="ChEBI" id="CHEBI:57792"/>
    </ligand>
</feature>
<reference evidence="13 14" key="1">
    <citation type="submission" date="2009-01" db="EMBL/GenBank/DDBJ databases">
        <authorList>
            <person name="Qin X."/>
            <person name="Bachman B."/>
            <person name="Battles P."/>
            <person name="Bell A."/>
            <person name="Bess C."/>
            <person name="Bickham C."/>
            <person name="Chaboub L."/>
            <person name="Chen D."/>
            <person name="Coyle M."/>
            <person name="Deiros D.R."/>
            <person name="Dinh H."/>
            <person name="Forbes L."/>
            <person name="Fowler G."/>
            <person name="Francisco L."/>
            <person name="Fu Q."/>
            <person name="Gubbala S."/>
            <person name="Hale W."/>
            <person name="Han Y."/>
            <person name="Hemphill L."/>
            <person name="Highlander S.K."/>
            <person name="Hirani K."/>
            <person name="Hogues M."/>
            <person name="Jackson L."/>
            <person name="Jakkamsetti A."/>
            <person name="Javaid M."/>
            <person name="Jiang H."/>
            <person name="Korchina V."/>
            <person name="Kovar C."/>
            <person name="Lara F."/>
            <person name="Lee S."/>
            <person name="Mata R."/>
            <person name="Mathew T."/>
            <person name="Moen C."/>
            <person name="Morales K."/>
            <person name="Munidasa M."/>
            <person name="Nazareth L."/>
            <person name="Ngo R."/>
            <person name="Nguyen L."/>
            <person name="Okwuonu G."/>
            <person name="Ongeri F."/>
            <person name="Patil S."/>
            <person name="Petrosino J."/>
            <person name="Pham C."/>
            <person name="Pham P."/>
            <person name="Pu L.-L."/>
            <person name="Puazo M."/>
            <person name="Raj R."/>
            <person name="Reid J."/>
            <person name="Rouhana J."/>
            <person name="Saada N."/>
            <person name="Shang Y."/>
            <person name="Simmons D."/>
            <person name="Thornton R."/>
            <person name="Warren J."/>
            <person name="Weissenberger G."/>
            <person name="Zhang J."/>
            <person name="Zhang L."/>
            <person name="Zhou C."/>
            <person name="Zhu D."/>
            <person name="Muzny D."/>
            <person name="Worley K."/>
            <person name="Gibbs R."/>
        </authorList>
    </citation>
    <scope>NUCLEOTIDE SEQUENCE [LARGE SCALE GENOMIC DNA]</scope>
    <source>
        <strain evidence="13 14">DSM 15436</strain>
    </source>
</reference>
<feature type="binding site" evidence="9">
    <location>
        <position position="231"/>
    </location>
    <ligand>
        <name>1-deoxy-D-xylulose 5-phosphate</name>
        <dbReference type="ChEBI" id="CHEBI:57792"/>
    </ligand>
</feature>
<dbReference type="GO" id="GO:0030145">
    <property type="term" value="F:manganese ion binding"/>
    <property type="evidence" value="ECO:0007669"/>
    <property type="project" value="TreeGrafter"/>
</dbReference>
<comment type="caution">
    <text evidence="9">Lacks conserved residue(s) required for the propagation of feature annotation.</text>
</comment>
<dbReference type="FunFam" id="3.40.50.720:FF:000045">
    <property type="entry name" value="1-deoxy-D-xylulose 5-phosphate reductoisomerase"/>
    <property type="match status" value="1"/>
</dbReference>
<keyword evidence="14" id="KW-1185">Reference proteome</keyword>
<feature type="binding site" evidence="9">
    <location>
        <position position="41"/>
    </location>
    <ligand>
        <name>NADPH</name>
        <dbReference type="ChEBI" id="CHEBI:57783"/>
    </ligand>
</feature>
<feature type="binding site" evidence="9">
    <location>
        <position position="213"/>
    </location>
    <ligand>
        <name>1-deoxy-D-xylulose 5-phosphate</name>
        <dbReference type="ChEBI" id="CHEBI:57792"/>
    </ligand>
</feature>
<evidence type="ECO:0000256" key="4">
    <source>
        <dbReference type="ARBA" id="ARBA00022857"/>
    </source>
</evidence>
<evidence type="ECO:0000256" key="5">
    <source>
        <dbReference type="ARBA" id="ARBA00023002"/>
    </source>
</evidence>
<dbReference type="AlphaFoldDB" id="C0W052"/>
<comment type="function">
    <text evidence="9">Catalyzes the NADPH-dependent rearrangement and reduction of 1-deoxy-D-xylulose-5-phosphate (DXP) to 2-C-methyl-D-erythritol 4-phosphate (MEP).</text>
</comment>
<evidence type="ECO:0000256" key="6">
    <source>
        <dbReference type="ARBA" id="ARBA00023211"/>
    </source>
</evidence>
<dbReference type="EMBL" id="ACFG01000030">
    <property type="protein sequence ID" value="EEH63911.1"/>
    <property type="molecule type" value="Genomic_DNA"/>
</dbReference>
<evidence type="ECO:0000256" key="9">
    <source>
        <dbReference type="HAMAP-Rule" id="MF_00183"/>
    </source>
</evidence>
<dbReference type="PIRSF" id="PIRSF006205">
    <property type="entry name" value="Dxp_reductismrs"/>
    <property type="match status" value="1"/>
</dbReference>
<feature type="binding site" evidence="9">
    <location>
        <position position="219"/>
    </location>
    <ligand>
        <name>NADPH</name>
        <dbReference type="ChEBI" id="CHEBI:57783"/>
    </ligand>
</feature>
<dbReference type="Gene3D" id="3.40.50.720">
    <property type="entry name" value="NAD(P)-binding Rossmann-like Domain"/>
    <property type="match status" value="1"/>
</dbReference>
<feature type="binding site" evidence="9">
    <location>
        <position position="154"/>
    </location>
    <ligand>
        <name>1-deoxy-D-xylulose 5-phosphate</name>
        <dbReference type="ChEBI" id="CHEBI:57792"/>
    </ligand>
</feature>
<dbReference type="Proteomes" id="UP000010301">
    <property type="component" value="Unassembled WGS sequence"/>
</dbReference>
<dbReference type="GO" id="GO:0051484">
    <property type="term" value="P:isopentenyl diphosphate biosynthetic process, methylerythritol 4-phosphate pathway involved in terpenoid biosynthetic process"/>
    <property type="evidence" value="ECO:0007669"/>
    <property type="project" value="UniProtKB-ARBA"/>
</dbReference>
<dbReference type="Pfam" id="PF08436">
    <property type="entry name" value="DXP_redisom_C"/>
    <property type="match status" value="1"/>
</dbReference>
<feature type="domain" description="1-deoxy-D-xylulose 5-phosphate reductoisomerase C-terminal" evidence="11">
    <location>
        <begin position="148"/>
        <end position="243"/>
    </location>
</feature>
<dbReference type="eggNOG" id="COG0743">
    <property type="taxonomic scope" value="Bacteria"/>
</dbReference>